<evidence type="ECO:0000313" key="9">
    <source>
        <dbReference type="EMBL" id="MCQ0969147.1"/>
    </source>
</evidence>
<keyword evidence="5" id="KW-0964">Secreted</keyword>
<keyword evidence="9" id="KW-0282">Flagellum</keyword>
<proteinExistence type="inferred from homology"/>
<name>A0ABT1MLI2_9RHOB</name>
<evidence type="ECO:0000259" key="8">
    <source>
        <dbReference type="Pfam" id="PF22638"/>
    </source>
</evidence>
<dbReference type="RefSeq" id="WP_255328104.1">
    <property type="nucleotide sequence ID" value="NZ_JAKZEU010000001.1"/>
</dbReference>
<keyword evidence="10" id="KW-1185">Reference proteome</keyword>
<protein>
    <recommendedName>
        <fullName evidence="4">Flagellar hook-associated protein 1</fullName>
    </recommendedName>
</protein>
<gene>
    <name evidence="9" type="primary">flgK</name>
    <name evidence="9" type="ORF">MLD63_01690</name>
</gene>
<keyword evidence="9" id="KW-0966">Cell projection</keyword>
<comment type="similarity">
    <text evidence="3">Belongs to the flagella basal body rod proteins family.</text>
</comment>
<evidence type="ECO:0000256" key="5">
    <source>
        <dbReference type="ARBA" id="ARBA00022525"/>
    </source>
</evidence>
<dbReference type="InterPro" id="IPR010930">
    <property type="entry name" value="Flg_bb/hook_C_dom"/>
</dbReference>
<keyword evidence="6" id="KW-0975">Bacterial flagellum</keyword>
<comment type="caution">
    <text evidence="9">The sequence shown here is derived from an EMBL/GenBank/DDBJ whole genome shotgun (WGS) entry which is preliminary data.</text>
</comment>
<evidence type="ECO:0000259" key="7">
    <source>
        <dbReference type="Pfam" id="PF06429"/>
    </source>
</evidence>
<dbReference type="Proteomes" id="UP001203945">
    <property type="component" value="Unassembled WGS sequence"/>
</dbReference>
<evidence type="ECO:0000256" key="3">
    <source>
        <dbReference type="ARBA" id="ARBA00009677"/>
    </source>
</evidence>
<dbReference type="InterPro" id="IPR002371">
    <property type="entry name" value="FlgK"/>
</dbReference>
<evidence type="ECO:0000313" key="10">
    <source>
        <dbReference type="Proteomes" id="UP001203945"/>
    </source>
</evidence>
<keyword evidence="9" id="KW-0614">Plasmid</keyword>
<reference evidence="9 10" key="1">
    <citation type="submission" date="2022-03" db="EMBL/GenBank/DDBJ databases">
        <authorList>
            <person name="He Y."/>
        </authorList>
    </citation>
    <scope>NUCLEOTIDE SEQUENCE [LARGE SCALE GENOMIC DNA]</scope>
    <source>
        <strain evidence="9 10">TK19116</strain>
        <plasmid evidence="9">unnamed1</plasmid>
    </source>
</reference>
<keyword evidence="9" id="KW-0969">Cilium</keyword>
<comment type="subcellular location">
    <subcellularLocation>
        <location evidence="1">Bacterial flagellum</location>
    </subcellularLocation>
    <subcellularLocation>
        <location evidence="2">Secreted</location>
    </subcellularLocation>
</comment>
<accession>A0ABT1MLI2</accession>
<dbReference type="InterPro" id="IPR053927">
    <property type="entry name" value="FlgK_helical"/>
</dbReference>
<dbReference type="EMBL" id="JAKZEU010000001">
    <property type="protein sequence ID" value="MCQ0969147.1"/>
    <property type="molecule type" value="Genomic_DNA"/>
</dbReference>
<organism evidence="9 10">
    <name type="scientific">Paracoccus albicereus</name>
    <dbReference type="NCBI Taxonomy" id="2922394"/>
    <lineage>
        <taxon>Bacteria</taxon>
        <taxon>Pseudomonadati</taxon>
        <taxon>Pseudomonadota</taxon>
        <taxon>Alphaproteobacteria</taxon>
        <taxon>Rhodobacterales</taxon>
        <taxon>Paracoccaceae</taxon>
        <taxon>Paracoccus</taxon>
    </lineage>
</organism>
<feature type="domain" description="Flagellar hook-associated protein FlgK helical" evidence="8">
    <location>
        <begin position="87"/>
        <end position="321"/>
    </location>
</feature>
<dbReference type="PANTHER" id="PTHR30033:SF2">
    <property type="entry name" value="FLAGELLAR HOOK PROTEIN"/>
    <property type="match status" value="1"/>
</dbReference>
<geneLocation type="plasmid" evidence="9">
    <name>unnamed1</name>
</geneLocation>
<sequence>MSITRALSNAVSGLTMNARGSETVANNIANVMTEGYGRREMGLSSQGFTGGVRVDGIARVVNSALVGETRNALGSQTEAEGRAAFLSTMESLIGLTGSPGSLGNALGDFQSALVSASAKPDEELRLAKVVASADTLARRLNAIGDGIQTARSEADHQIASDVANLNANLTLVADLNTRIAKLSASGVDVSALQDQRQNVIDRIAQIVPVQEAERQGGKVAIFTLGGAVLLDGTEPVRIDFSPAGQLTAGMSVGTPPVGRLVVDGKELPTERMSLFAGGSLAAGFAIRDDLAPQFQREIDAVALDLHDRMADPGIDLSRAPGQPSLFTDGGVGATLGAIDGLSSRLALSDAVDPSAGGDVWKIRAGLGATAPGASGDAALLDRMSGVLSASRAMADGTTFAGAARLDGFVSRAEAQIATRRVNADADLAARSARAGTLSTRLMADGVDSDAELSRLLQYEQAYAANAKVIQTIDDMLNAILRM</sequence>
<dbReference type="Pfam" id="PF22638">
    <property type="entry name" value="FlgK_D1"/>
    <property type="match status" value="1"/>
</dbReference>
<feature type="domain" description="Flagellar basal-body/hook protein C-terminal" evidence="7">
    <location>
        <begin position="445"/>
        <end position="482"/>
    </location>
</feature>
<evidence type="ECO:0000256" key="1">
    <source>
        <dbReference type="ARBA" id="ARBA00004365"/>
    </source>
</evidence>
<evidence type="ECO:0000256" key="6">
    <source>
        <dbReference type="ARBA" id="ARBA00023143"/>
    </source>
</evidence>
<evidence type="ECO:0000256" key="2">
    <source>
        <dbReference type="ARBA" id="ARBA00004613"/>
    </source>
</evidence>
<evidence type="ECO:0000256" key="4">
    <source>
        <dbReference type="ARBA" id="ARBA00016244"/>
    </source>
</evidence>
<dbReference type="PANTHER" id="PTHR30033">
    <property type="entry name" value="FLAGELLAR HOOK-ASSOCIATED PROTEIN 1"/>
    <property type="match status" value="1"/>
</dbReference>
<dbReference type="NCBIfam" id="TIGR02492">
    <property type="entry name" value="flgK_ends"/>
    <property type="match status" value="1"/>
</dbReference>
<dbReference type="Pfam" id="PF06429">
    <property type="entry name" value="Flg_bbr_C"/>
    <property type="match status" value="1"/>
</dbReference>